<dbReference type="Proteomes" id="UP000762676">
    <property type="component" value="Unassembled WGS sequence"/>
</dbReference>
<sequence>MCIYSLSQLPHVNLQNQRLELTPSRFGSLVTTTRPRRQTLILAKTLSFLLLTRHPPPSNKPTNTIFHSRYQPFHSYIQFSFIPLITFHLYDSASHENTRDVYEIVMRPTQSATGATLDYQTP</sequence>
<proteinExistence type="predicted"/>
<gene>
    <name evidence="1" type="ORF">ElyMa_005732800</name>
</gene>
<dbReference type="EMBL" id="BMAT01011479">
    <property type="protein sequence ID" value="GFR73535.1"/>
    <property type="molecule type" value="Genomic_DNA"/>
</dbReference>
<accession>A0AAV4FMK1</accession>
<organism evidence="1 2">
    <name type="scientific">Elysia marginata</name>
    <dbReference type="NCBI Taxonomy" id="1093978"/>
    <lineage>
        <taxon>Eukaryota</taxon>
        <taxon>Metazoa</taxon>
        <taxon>Spiralia</taxon>
        <taxon>Lophotrochozoa</taxon>
        <taxon>Mollusca</taxon>
        <taxon>Gastropoda</taxon>
        <taxon>Heterobranchia</taxon>
        <taxon>Euthyneura</taxon>
        <taxon>Panpulmonata</taxon>
        <taxon>Sacoglossa</taxon>
        <taxon>Placobranchoidea</taxon>
        <taxon>Plakobranchidae</taxon>
        <taxon>Elysia</taxon>
    </lineage>
</organism>
<evidence type="ECO:0000313" key="2">
    <source>
        <dbReference type="Proteomes" id="UP000762676"/>
    </source>
</evidence>
<keyword evidence="2" id="KW-1185">Reference proteome</keyword>
<comment type="caution">
    <text evidence="1">The sequence shown here is derived from an EMBL/GenBank/DDBJ whole genome shotgun (WGS) entry which is preliminary data.</text>
</comment>
<name>A0AAV4FMK1_9GAST</name>
<reference evidence="1 2" key="1">
    <citation type="journal article" date="2021" name="Elife">
        <title>Chloroplast acquisition without the gene transfer in kleptoplastic sea slugs, Plakobranchus ocellatus.</title>
        <authorList>
            <person name="Maeda T."/>
            <person name="Takahashi S."/>
            <person name="Yoshida T."/>
            <person name="Shimamura S."/>
            <person name="Takaki Y."/>
            <person name="Nagai Y."/>
            <person name="Toyoda A."/>
            <person name="Suzuki Y."/>
            <person name="Arimoto A."/>
            <person name="Ishii H."/>
            <person name="Satoh N."/>
            <person name="Nishiyama T."/>
            <person name="Hasebe M."/>
            <person name="Maruyama T."/>
            <person name="Minagawa J."/>
            <person name="Obokata J."/>
            <person name="Shigenobu S."/>
        </authorList>
    </citation>
    <scope>NUCLEOTIDE SEQUENCE [LARGE SCALE GENOMIC DNA]</scope>
</reference>
<evidence type="ECO:0000313" key="1">
    <source>
        <dbReference type="EMBL" id="GFR73535.1"/>
    </source>
</evidence>
<dbReference type="AlphaFoldDB" id="A0AAV4FMK1"/>
<protein>
    <submittedName>
        <fullName evidence="1">Uncharacterized protein</fullName>
    </submittedName>
</protein>